<keyword evidence="14" id="KW-0482">Metalloprotease</keyword>
<dbReference type="GO" id="GO:0008270">
    <property type="term" value="F:zinc ion binding"/>
    <property type="evidence" value="ECO:0007669"/>
    <property type="project" value="InterPro"/>
</dbReference>
<evidence type="ECO:0000256" key="7">
    <source>
        <dbReference type="ARBA" id="ARBA00022670"/>
    </source>
</evidence>
<dbReference type="STRING" id="84698.SAMN04488528_102525"/>
<feature type="signal peptide" evidence="19">
    <location>
        <begin position="1"/>
        <end position="22"/>
    </location>
</feature>
<dbReference type="PANTHER" id="PTHR13062:SF9">
    <property type="entry name" value="MICROBIAL COLLAGENASE"/>
    <property type="match status" value="1"/>
</dbReference>
<dbReference type="Pfam" id="PF01752">
    <property type="entry name" value="Peptidase_M9"/>
    <property type="match status" value="1"/>
</dbReference>
<dbReference type="PRINTS" id="PR00931">
    <property type="entry name" value="MICOLLPTASE"/>
</dbReference>
<evidence type="ECO:0000256" key="18">
    <source>
        <dbReference type="PIRSR" id="PIRSR602169-1"/>
    </source>
</evidence>
<dbReference type="Gene3D" id="3.30.980.50">
    <property type="match status" value="1"/>
</dbReference>
<dbReference type="PROSITE" id="PS50093">
    <property type="entry name" value="PKD"/>
    <property type="match status" value="1"/>
</dbReference>
<evidence type="ECO:0000256" key="13">
    <source>
        <dbReference type="ARBA" id="ARBA00023026"/>
    </source>
</evidence>
<dbReference type="PANTHER" id="PTHR13062">
    <property type="entry name" value="COLLAGENASE"/>
    <property type="match status" value="1"/>
</dbReference>
<comment type="similarity">
    <text evidence="16">Belongs to the peptidase M9B family. Collagenase subfamily.</text>
</comment>
<keyword evidence="12" id="KW-0106">Calcium</keyword>
<dbReference type="InterPro" id="IPR007280">
    <property type="entry name" value="Peptidase_C_arc/bac"/>
</dbReference>
<evidence type="ECO:0000256" key="10">
    <source>
        <dbReference type="ARBA" id="ARBA00022801"/>
    </source>
</evidence>
<dbReference type="Gene3D" id="3.40.30.160">
    <property type="entry name" value="Collagenase ColT, N-terminal domain"/>
    <property type="match status" value="1"/>
</dbReference>
<dbReference type="InterPro" id="IPR041379">
    <property type="entry name" value="ColG_subdomain"/>
</dbReference>
<evidence type="ECO:0000256" key="11">
    <source>
        <dbReference type="ARBA" id="ARBA00022833"/>
    </source>
</evidence>
<evidence type="ECO:0000256" key="9">
    <source>
        <dbReference type="ARBA" id="ARBA00022729"/>
    </source>
</evidence>
<evidence type="ECO:0000256" key="14">
    <source>
        <dbReference type="ARBA" id="ARBA00023049"/>
    </source>
</evidence>
<feature type="domain" description="PKD" evidence="20">
    <location>
        <begin position="779"/>
        <end position="867"/>
    </location>
</feature>
<dbReference type="InterPro" id="IPR000601">
    <property type="entry name" value="PKD_dom"/>
</dbReference>
<keyword evidence="8" id="KW-0479">Metal-binding</keyword>
<evidence type="ECO:0000256" key="19">
    <source>
        <dbReference type="SAM" id="SignalP"/>
    </source>
</evidence>
<dbReference type="GO" id="GO:0004222">
    <property type="term" value="F:metalloendopeptidase activity"/>
    <property type="evidence" value="ECO:0007669"/>
    <property type="project" value="UniProtKB-EC"/>
</dbReference>
<comment type="cofactor">
    <cofactor evidence="2">
        <name>Ca(2+)</name>
        <dbReference type="ChEBI" id="CHEBI:29108"/>
    </cofactor>
</comment>
<dbReference type="InterPro" id="IPR013783">
    <property type="entry name" value="Ig-like_fold"/>
</dbReference>
<evidence type="ECO:0000313" key="21">
    <source>
        <dbReference type="EMBL" id="SFB29173.1"/>
    </source>
</evidence>
<keyword evidence="6" id="KW-0964">Secreted</keyword>
<dbReference type="Pfam" id="PF18496">
    <property type="entry name" value="ColG_sub"/>
    <property type="match status" value="1"/>
</dbReference>
<evidence type="ECO:0000313" key="22">
    <source>
        <dbReference type="Proteomes" id="UP000198619"/>
    </source>
</evidence>
<evidence type="ECO:0000256" key="17">
    <source>
        <dbReference type="ARBA" id="ARBA00034362"/>
    </source>
</evidence>
<gene>
    <name evidence="21" type="ORF">SAMN04488528_102525</name>
</gene>
<dbReference type="CDD" id="cd00146">
    <property type="entry name" value="PKD"/>
    <property type="match status" value="1"/>
</dbReference>
<evidence type="ECO:0000256" key="3">
    <source>
        <dbReference type="ARBA" id="ARBA00001947"/>
    </source>
</evidence>
<protein>
    <recommendedName>
        <fullName evidence="5">microbial collagenase</fullName>
        <ecNumber evidence="5">3.4.24.3</ecNumber>
    </recommendedName>
    <alternativeName>
        <fullName evidence="17">Microbial collagenase</fullName>
    </alternativeName>
</protein>
<proteinExistence type="inferred from homology"/>
<evidence type="ECO:0000256" key="12">
    <source>
        <dbReference type="ARBA" id="ARBA00022837"/>
    </source>
</evidence>
<evidence type="ECO:0000256" key="1">
    <source>
        <dbReference type="ARBA" id="ARBA00000424"/>
    </source>
</evidence>
<dbReference type="Gene3D" id="2.60.120.380">
    <property type="match status" value="2"/>
</dbReference>
<evidence type="ECO:0000256" key="6">
    <source>
        <dbReference type="ARBA" id="ARBA00022525"/>
    </source>
</evidence>
<evidence type="ECO:0000259" key="20">
    <source>
        <dbReference type="PROSITE" id="PS50093"/>
    </source>
</evidence>
<keyword evidence="22" id="KW-1185">Reference proteome</keyword>
<keyword evidence="15" id="KW-0865">Zymogen</keyword>
<accession>A0A1I0ZYL5</accession>
<organism evidence="21 22">
    <name type="scientific">Clostridium frigidicarnis</name>
    <dbReference type="NCBI Taxonomy" id="84698"/>
    <lineage>
        <taxon>Bacteria</taxon>
        <taxon>Bacillati</taxon>
        <taxon>Bacillota</taxon>
        <taxon>Clostridia</taxon>
        <taxon>Eubacteriales</taxon>
        <taxon>Clostridiaceae</taxon>
        <taxon>Clostridium</taxon>
    </lineage>
</organism>
<comment type="subcellular location">
    <subcellularLocation>
        <location evidence="4">Secreted</location>
    </subcellularLocation>
</comment>
<evidence type="ECO:0000256" key="15">
    <source>
        <dbReference type="ARBA" id="ARBA00023145"/>
    </source>
</evidence>
<evidence type="ECO:0000256" key="5">
    <source>
        <dbReference type="ARBA" id="ARBA00012653"/>
    </source>
</evidence>
<dbReference type="Pfam" id="PF18911">
    <property type="entry name" value="PKD_4"/>
    <property type="match status" value="1"/>
</dbReference>
<comment type="cofactor">
    <cofactor evidence="3">
        <name>Zn(2+)</name>
        <dbReference type="ChEBI" id="CHEBI:29105"/>
    </cofactor>
</comment>
<dbReference type="InterPro" id="IPR002169">
    <property type="entry name" value="Peptidase_M9A/M9B"/>
</dbReference>
<evidence type="ECO:0000256" key="4">
    <source>
        <dbReference type="ARBA" id="ARBA00004613"/>
    </source>
</evidence>
<evidence type="ECO:0000256" key="2">
    <source>
        <dbReference type="ARBA" id="ARBA00001913"/>
    </source>
</evidence>
<evidence type="ECO:0000256" key="8">
    <source>
        <dbReference type="ARBA" id="ARBA00022723"/>
    </source>
</evidence>
<comment type="catalytic activity">
    <reaction evidence="1">
        <text>Digestion of native collagen in the triple helical region at Xaa-|-Gly bonds. With synthetic peptides, a preference is shown for Gly at P3 and P1', Pro and Ala at P2 and P2', and hydroxyproline, Ala or Arg at P3'.</text>
        <dbReference type="EC" id="3.4.24.3"/>
    </reaction>
</comment>
<dbReference type="SUPFAM" id="SSF49299">
    <property type="entry name" value="PKD domain"/>
    <property type="match status" value="1"/>
</dbReference>
<dbReference type="Pfam" id="PF08453">
    <property type="entry name" value="Peptidase_M9_N"/>
    <property type="match status" value="1"/>
</dbReference>
<dbReference type="GO" id="GO:0006508">
    <property type="term" value="P:proteolysis"/>
    <property type="evidence" value="ECO:0007669"/>
    <property type="project" value="UniProtKB-KW"/>
</dbReference>
<evidence type="ECO:0000256" key="16">
    <source>
        <dbReference type="ARBA" id="ARBA00034318"/>
    </source>
</evidence>
<dbReference type="Pfam" id="PF04151">
    <property type="entry name" value="PPC"/>
    <property type="match status" value="2"/>
</dbReference>
<dbReference type="RefSeq" id="WP_090042297.1">
    <property type="nucleotide sequence ID" value="NZ_FOKI01000025.1"/>
</dbReference>
<keyword evidence="13" id="KW-0843">Virulence</keyword>
<keyword evidence="11" id="KW-0862">Zinc</keyword>
<dbReference type="InterPro" id="IPR022409">
    <property type="entry name" value="PKD/Chitinase_dom"/>
</dbReference>
<dbReference type="OrthoDB" id="9798386at2"/>
<dbReference type="EMBL" id="FOKI01000025">
    <property type="protein sequence ID" value="SFB29173.1"/>
    <property type="molecule type" value="Genomic_DNA"/>
</dbReference>
<dbReference type="Gene3D" id="1.10.390.20">
    <property type="match status" value="1"/>
</dbReference>
<keyword evidence="10" id="KW-0378">Hydrolase</keyword>
<feature type="chain" id="PRO_5038727168" description="microbial collagenase" evidence="19">
    <location>
        <begin position="23"/>
        <end position="1101"/>
    </location>
</feature>
<reference evidence="21 22" key="1">
    <citation type="submission" date="2016-10" db="EMBL/GenBank/DDBJ databases">
        <authorList>
            <person name="de Groot N.N."/>
        </authorList>
    </citation>
    <scope>NUCLEOTIDE SEQUENCE [LARGE SCALE GENOMIC DNA]</scope>
    <source>
        <strain evidence="21 22">DSM 12271</strain>
    </source>
</reference>
<dbReference type="Gene3D" id="2.60.40.10">
    <property type="entry name" value="Immunoglobulins"/>
    <property type="match status" value="1"/>
</dbReference>
<sequence>MKRTWIKLISSLMAAVFLSSSAGVVTRAIELEPKDSVYETINSKELNYNDSQFKKVKGIDKSNTEDFLHVKTLEEGKNDSPQPAKYKVATEENIDKTYTMADLNELSYSDMIQVISTIQWNDIKDLFQYNDDAQKFYSDSNRIQYIIDSLKERGETFTANDNKGIPTIIEVLRSGFYLSFYNDGLKQINNRQYHDKCIPAIIAIQENPNFKLGTATQDDLIASVGVLINNASCNPEVVNNFVPILKQYENNIDSFTKDPGKGKAIYNIIDGVQYDINGYVYETGNGTDYSKTLWNNKIDDFLNIMSQWALMGNVNGDNEWLINNCIFYMAKIGKVHSNNSEGQRVLTEAMKTYEYLGEQYLQSAFSLSDYYDGKDYDGHSIDIANVKSEATHKYLSKEYKFDDGKVVIKAGDKVAEEKIKKVYWASKEVQAQFFRNLGSDKALEEGNADDVLTMVIYNSPKEYQVNRLLNGLDVNNGGMYIEGSGTFYTYERTTDESIYTLEELFRHEFTHYLQGRYLVPGMWGSGEIYNNSRLTWFEEGGAEFFAGATRTEGILPRKSVVSNIERRDEQSWYTPTQTMHSQYGGFEFYHYGFALQSYMYNKDETKLYSLMDAIKNNDVSKYDELIKSYSEDKNLENNYKEYLRELVKNYGDLTTPLVSDDYLVNHPNKNAEEVYNDITSVASLQDVKTEINNSQFFKSFKLNGKFNGGKSQGKLNDMKNMDKNLNEFLNTLNGYSWSGYKTVTAYMVDYNVDNDNNVTWTLVFNGMLNGDGSETTNKKPVSSVNGPYSGKIDENINFTSKGSYDQDGTITEYLWDFGDGNTSKEENPVHKYNKEGLYTVKLTVKDNKGDTDTTETKAKVEKEIVNPDTQYESEPNDSFDNANIYTKANVLMVGSLTEGDQDIYCFDVVEDGKVDINLLNYNDIGVNWLVYAENDKDNYIAYPTTSGTELSGSFDAKKGKYYLAVYKYENETAPYAFKINGNIGTKDNVINEKEDNNGFDVANYIEDNTTINGTLDSNDNHDIYYFDVDNEKEIEINLENKSNNLGAAWCLYKDGDFDNYISYPKHSEGNSLWTKVTLSPGRYYVDVYRYNGEGGYTLSLK</sequence>
<dbReference type="GO" id="GO:0005576">
    <property type="term" value="C:extracellular region"/>
    <property type="evidence" value="ECO:0007669"/>
    <property type="project" value="UniProtKB-SubCell"/>
</dbReference>
<dbReference type="SUPFAM" id="SSF89260">
    <property type="entry name" value="Collagen-binding domain"/>
    <property type="match status" value="2"/>
</dbReference>
<dbReference type="InterPro" id="IPR013661">
    <property type="entry name" value="Peptidase_M9_N_dom"/>
</dbReference>
<feature type="active site" evidence="18">
    <location>
        <position position="508"/>
    </location>
</feature>
<dbReference type="InterPro" id="IPR035986">
    <property type="entry name" value="PKD_dom_sf"/>
</dbReference>
<keyword evidence="7" id="KW-0645">Protease</keyword>
<name>A0A1I0ZYL5_9CLOT</name>
<dbReference type="Proteomes" id="UP000198619">
    <property type="component" value="Unassembled WGS sequence"/>
</dbReference>
<dbReference type="AlphaFoldDB" id="A0A1I0ZYL5"/>
<dbReference type="EC" id="3.4.24.3" evidence="5"/>
<dbReference type="SMART" id="SM00089">
    <property type="entry name" value="PKD"/>
    <property type="match status" value="1"/>
</dbReference>
<dbReference type="FunFam" id="2.60.40.10:FF:000270">
    <property type="entry name" value="Cell surface protein"/>
    <property type="match status" value="1"/>
</dbReference>
<keyword evidence="9 19" id="KW-0732">Signal</keyword>